<evidence type="ECO:0000256" key="5">
    <source>
        <dbReference type="ARBA" id="ARBA00022989"/>
    </source>
</evidence>
<keyword evidence="3" id="KW-0812">Transmembrane</keyword>
<gene>
    <name evidence="9" type="ORF">GIL414_LOCUS16521</name>
</gene>
<protein>
    <submittedName>
        <fullName evidence="9">Uncharacterized protein</fullName>
    </submittedName>
</protein>
<dbReference type="Proteomes" id="UP000681720">
    <property type="component" value="Unassembled WGS sequence"/>
</dbReference>
<comment type="subcellular location">
    <subcellularLocation>
        <location evidence="1">Membrane</location>
        <topology evidence="1">Multi-pass membrane protein</topology>
    </subcellularLocation>
</comment>
<keyword evidence="5" id="KW-1133">Transmembrane helix</keyword>
<evidence type="ECO:0000256" key="7">
    <source>
        <dbReference type="ARBA" id="ARBA00023136"/>
    </source>
</evidence>
<name>A0A8S2Q7V0_9BILA</name>
<evidence type="ECO:0000256" key="1">
    <source>
        <dbReference type="ARBA" id="ARBA00004141"/>
    </source>
</evidence>
<dbReference type="GO" id="GO:0008331">
    <property type="term" value="F:high voltage-gated calcium channel activity"/>
    <property type="evidence" value="ECO:0007669"/>
    <property type="project" value="TreeGrafter"/>
</dbReference>
<dbReference type="Gene3D" id="1.20.120.350">
    <property type="entry name" value="Voltage-gated potassium channels. Chain C"/>
    <property type="match status" value="1"/>
</dbReference>
<dbReference type="InterPro" id="IPR050599">
    <property type="entry name" value="VDCC_alpha-1_subunit"/>
</dbReference>
<sequence>MDTNHLTTKLNNNNNNLICPLSPTRITICKNNTLLYERDRSLNKHVSTNVLSNLPPSRNFEETDDNELPFPDFVEKAFYCLKQTTRLRYQCLKLIAWPWFERISMFVILLNCITLGMYQPCEHHSSLQDSKKCDTARCIW</sequence>
<evidence type="ECO:0000256" key="6">
    <source>
        <dbReference type="ARBA" id="ARBA00023065"/>
    </source>
</evidence>
<keyword evidence="2" id="KW-0813">Transport</keyword>
<keyword evidence="8" id="KW-0407">Ion channel</keyword>
<proteinExistence type="predicted"/>
<dbReference type="GO" id="GO:0005891">
    <property type="term" value="C:voltage-gated calcium channel complex"/>
    <property type="evidence" value="ECO:0007669"/>
    <property type="project" value="TreeGrafter"/>
</dbReference>
<keyword evidence="6" id="KW-0406">Ion transport</keyword>
<comment type="caution">
    <text evidence="9">The sequence shown here is derived from an EMBL/GenBank/DDBJ whole genome shotgun (WGS) entry which is preliminary data.</text>
</comment>
<dbReference type="PANTHER" id="PTHR45628">
    <property type="entry name" value="VOLTAGE-DEPENDENT CALCIUM CHANNEL TYPE A SUBUNIT ALPHA-1"/>
    <property type="match status" value="1"/>
</dbReference>
<evidence type="ECO:0000256" key="3">
    <source>
        <dbReference type="ARBA" id="ARBA00022692"/>
    </source>
</evidence>
<dbReference type="InterPro" id="IPR027359">
    <property type="entry name" value="Volt_channel_dom_sf"/>
</dbReference>
<dbReference type="EMBL" id="CAJOBJ010007570">
    <property type="protein sequence ID" value="CAF4089416.1"/>
    <property type="molecule type" value="Genomic_DNA"/>
</dbReference>
<feature type="non-terminal residue" evidence="9">
    <location>
        <position position="140"/>
    </location>
</feature>
<organism evidence="9 10">
    <name type="scientific">Rotaria magnacalcarata</name>
    <dbReference type="NCBI Taxonomy" id="392030"/>
    <lineage>
        <taxon>Eukaryota</taxon>
        <taxon>Metazoa</taxon>
        <taxon>Spiralia</taxon>
        <taxon>Gnathifera</taxon>
        <taxon>Rotifera</taxon>
        <taxon>Eurotatoria</taxon>
        <taxon>Bdelloidea</taxon>
        <taxon>Philodinida</taxon>
        <taxon>Philodinidae</taxon>
        <taxon>Rotaria</taxon>
    </lineage>
</organism>
<evidence type="ECO:0000313" key="10">
    <source>
        <dbReference type="Proteomes" id="UP000681720"/>
    </source>
</evidence>
<keyword evidence="4" id="KW-0851">Voltage-gated channel</keyword>
<evidence type="ECO:0000256" key="8">
    <source>
        <dbReference type="ARBA" id="ARBA00023303"/>
    </source>
</evidence>
<evidence type="ECO:0000313" key="9">
    <source>
        <dbReference type="EMBL" id="CAF4089416.1"/>
    </source>
</evidence>
<reference evidence="9" key="1">
    <citation type="submission" date="2021-02" db="EMBL/GenBank/DDBJ databases">
        <authorList>
            <person name="Nowell W R."/>
        </authorList>
    </citation>
    <scope>NUCLEOTIDE SEQUENCE</scope>
</reference>
<dbReference type="PANTHER" id="PTHR45628:SF22">
    <property type="entry name" value="VOLTAGE-DEPENDENT T-TYPE CALCIUM CHANNEL SUBUNIT ALPHA"/>
    <property type="match status" value="1"/>
</dbReference>
<evidence type="ECO:0000256" key="2">
    <source>
        <dbReference type="ARBA" id="ARBA00022448"/>
    </source>
</evidence>
<dbReference type="GO" id="GO:0098703">
    <property type="term" value="P:calcium ion import across plasma membrane"/>
    <property type="evidence" value="ECO:0007669"/>
    <property type="project" value="TreeGrafter"/>
</dbReference>
<evidence type="ECO:0000256" key="4">
    <source>
        <dbReference type="ARBA" id="ARBA00022882"/>
    </source>
</evidence>
<accession>A0A8S2Q7V0</accession>
<keyword evidence="7" id="KW-0472">Membrane</keyword>
<dbReference type="AlphaFoldDB" id="A0A8S2Q7V0"/>